<evidence type="ECO:0000313" key="2">
    <source>
        <dbReference type="EMBL" id="CAH1573060.1"/>
    </source>
</evidence>
<dbReference type="Proteomes" id="UP001295462">
    <property type="component" value="Unassembled WGS sequence"/>
</dbReference>
<dbReference type="PANTHER" id="PTHR45856:SF24">
    <property type="entry name" value="FUNGAL LIPASE-LIKE DOMAIN-CONTAINING PROTEIN"/>
    <property type="match status" value="1"/>
</dbReference>
<dbReference type="SUPFAM" id="SSF53474">
    <property type="entry name" value="alpha/beta-Hydrolases"/>
    <property type="match status" value="1"/>
</dbReference>
<dbReference type="PANTHER" id="PTHR45856">
    <property type="entry name" value="ALPHA/BETA-HYDROLASES SUPERFAMILY PROTEIN"/>
    <property type="match status" value="1"/>
</dbReference>
<organism evidence="2 3">
    <name type="scientific">Vibrio jasicida</name>
    <dbReference type="NCBI Taxonomy" id="766224"/>
    <lineage>
        <taxon>Bacteria</taxon>
        <taxon>Pseudomonadati</taxon>
        <taxon>Pseudomonadota</taxon>
        <taxon>Gammaproteobacteria</taxon>
        <taxon>Vibrionales</taxon>
        <taxon>Vibrionaceae</taxon>
        <taxon>Vibrio</taxon>
    </lineage>
</organism>
<dbReference type="CDD" id="cd00519">
    <property type="entry name" value="Lipase_3"/>
    <property type="match status" value="1"/>
</dbReference>
<evidence type="ECO:0000313" key="3">
    <source>
        <dbReference type="Proteomes" id="UP001295462"/>
    </source>
</evidence>
<comment type="caution">
    <text evidence="2">The sequence shown here is derived from an EMBL/GenBank/DDBJ whole genome shotgun (WGS) entry which is preliminary data.</text>
</comment>
<dbReference type="InterPro" id="IPR002921">
    <property type="entry name" value="Fungal_lipase-type"/>
</dbReference>
<sequence length="308" mass="36312">MNTDAVLCFHWPLSKNASPTSVHFSSSSIFHISRLEFTLTKRQKNNVKPLKRYQYERYAVLCNLAYPRVFKQTRYGFDPNGQRIIKNEFGKTMIRVLWSKKRTEVVVVIKGSHSMTDWLLNFAMWTRSCKRLGLNYRIHAGFYHLLFQESQPSRNEDRLGLSVIERLEATIVPLILQGKRITITGHSSGGAIGSVFADYIERKYPKSIKRVVTFGQPAIGDWTFKKRYRLSHKTYRICCDIDIVTFMPPVPFLYWHVGKMLWLYNGRIYENTPTLMRLGRSLVSWLIRPFSYHLMSKYIRNKDFFDER</sequence>
<reference evidence="2" key="1">
    <citation type="submission" date="2022-01" db="EMBL/GenBank/DDBJ databases">
        <authorList>
            <person name="Lagorce A."/>
        </authorList>
    </citation>
    <scope>NUCLEOTIDE SEQUENCE</scope>
    <source>
        <strain evidence="2">Th15_F1_A12</strain>
    </source>
</reference>
<accession>A0AAU9QGU3</accession>
<name>A0AAU9QGU3_9VIBR</name>
<proteinExistence type="predicted"/>
<dbReference type="AlphaFoldDB" id="A0AAU9QGU3"/>
<dbReference type="Pfam" id="PF01764">
    <property type="entry name" value="Lipase_3"/>
    <property type="match status" value="1"/>
</dbReference>
<dbReference type="EMBL" id="CAKMUD010000024">
    <property type="protein sequence ID" value="CAH1573060.1"/>
    <property type="molecule type" value="Genomic_DNA"/>
</dbReference>
<dbReference type="InterPro" id="IPR051218">
    <property type="entry name" value="Sec_MonoDiacylglyc_Lipase"/>
</dbReference>
<evidence type="ECO:0000259" key="1">
    <source>
        <dbReference type="Pfam" id="PF01764"/>
    </source>
</evidence>
<dbReference type="InterPro" id="IPR029058">
    <property type="entry name" value="AB_hydrolase_fold"/>
</dbReference>
<dbReference type="Gene3D" id="3.40.50.1820">
    <property type="entry name" value="alpha/beta hydrolase"/>
    <property type="match status" value="1"/>
</dbReference>
<protein>
    <submittedName>
        <fullName evidence="2">Lipase_3 domain-containing protein</fullName>
    </submittedName>
</protein>
<feature type="domain" description="Fungal lipase-type" evidence="1">
    <location>
        <begin position="106"/>
        <end position="250"/>
    </location>
</feature>
<dbReference type="GO" id="GO:0006629">
    <property type="term" value="P:lipid metabolic process"/>
    <property type="evidence" value="ECO:0007669"/>
    <property type="project" value="InterPro"/>
</dbReference>
<gene>
    <name evidence="2" type="ORF">THF1A12_120067</name>
</gene>